<evidence type="ECO:0000256" key="1">
    <source>
        <dbReference type="ARBA" id="ARBA00009250"/>
    </source>
</evidence>
<dbReference type="GO" id="GO:0005768">
    <property type="term" value="C:endosome"/>
    <property type="evidence" value="ECO:0007669"/>
    <property type="project" value="UniProtKB-ARBA"/>
</dbReference>
<dbReference type="PIRSF" id="PIRSF007949">
    <property type="entry name" value="VPS16"/>
    <property type="match status" value="1"/>
</dbReference>
<comment type="similarity">
    <text evidence="1 2">Belongs to the VPS16 family.</text>
</comment>
<feature type="domain" description="Vps16 C-terminal" evidence="3">
    <location>
        <begin position="540"/>
        <end position="848"/>
    </location>
</feature>
<dbReference type="GeneID" id="59340831"/>
<dbReference type="GO" id="GO:0003779">
    <property type="term" value="F:actin binding"/>
    <property type="evidence" value="ECO:0007669"/>
    <property type="project" value="TreeGrafter"/>
</dbReference>
<dbReference type="GO" id="GO:0016197">
    <property type="term" value="P:endosomal transport"/>
    <property type="evidence" value="ECO:0007669"/>
    <property type="project" value="TreeGrafter"/>
</dbReference>
<evidence type="ECO:0000259" key="4">
    <source>
        <dbReference type="Pfam" id="PF04841"/>
    </source>
</evidence>
<dbReference type="AlphaFoldDB" id="A0A8H6WFW9"/>
<sequence>MERPSSRWQIMPDGKTFYKRQQLYAIPGKLPNLSDYIVAGCRYGGPIGDSSQCVPRREFTNGFTALMRDHTKLVALGRTGPISTKAQVQIYSPAGDGLLLFTWDQGKIIRFGWTADERLAILNEEGIYRLYDLQGDYQQYSLGSEAGEMGVIDARIHDNGLVALTGSLMLLEVKGWEGARPLTLANPGLSQPPNSWAVIPPDLNISRHVEVLLSVDSTIFSVDNLESVDQRLSHGPFTHISPAPNGKSLALLNFNGTLLVISTDFQRTLAEFKTKDVVGAQGPVRQVEWCGIDAILVTWDNMVVVVGPFGDTLEYYYTGPTFAVTEPDGVRVIGPEVCDLIQKVPSASTSIFRPGSTSASAILYDAWESFSQRSPKADENIRSIRPELASAVDECIEAAGQEWEPYWQRRLLNAAKFGRGFLDLHNPTDFINMGQTLKVLNAVRFFEIGIPLTYLQYIYASPSHLITRLTARNMHLLALRISTYLSMKPHAVLRHWASAKIMRSRPSATGTGGDGDLGSGDEEVCRMIVEKFEQLGGGDVSYAEIAKRAWEVGRGGLATKLLDHEPRASDQVPLLLSMKEDRLALIKAVDSGDTDLVYHVLLHLHKRLPLGTFFRLIEDGGSQLAPASRLLQVYAREQNRTMLRDFFYSDDRRVESAVLSLDEAATMQDPTAKIDAVRAAQKFFSEDKDRNFESKMMDESARLLALQQQLEKEADGKVAFFGLSINETIRACVTNNLAKRADKIKTDFKVPDKRFWYVKMQALVAVGDFDGLDAFAKSKRSPIGYEPFVRALVDAGHPKEAIPFVGRCDSPKRADLYVECGDWRLAGKECKERGDKAKLEAIRQKCPNSLIARELDQLLSSMK</sequence>
<dbReference type="Pfam" id="PF04840">
    <property type="entry name" value="Vps16_C"/>
    <property type="match status" value="1"/>
</dbReference>
<keyword evidence="6" id="KW-1185">Reference proteome</keyword>
<keyword evidence="2" id="KW-0813">Transport</keyword>
<reference evidence="5" key="1">
    <citation type="submission" date="2020-05" db="EMBL/GenBank/DDBJ databases">
        <title>Mycena genomes resolve the evolution of fungal bioluminescence.</title>
        <authorList>
            <person name="Tsai I.J."/>
        </authorList>
    </citation>
    <scope>NUCLEOTIDE SEQUENCE</scope>
    <source>
        <strain evidence="5">171206Taipei</strain>
    </source>
</reference>
<dbReference type="InterPro" id="IPR038132">
    <property type="entry name" value="Vps16_C_sf"/>
</dbReference>
<dbReference type="RefSeq" id="XP_037226225.1">
    <property type="nucleotide sequence ID" value="XM_037358315.1"/>
</dbReference>
<comment type="caution">
    <text evidence="5">The sequence shown here is derived from an EMBL/GenBank/DDBJ whole genome shotgun (WGS) entry which is preliminary data.</text>
</comment>
<dbReference type="Gene3D" id="1.10.150.780">
    <property type="entry name" value="Vps16, C-terminal region"/>
    <property type="match status" value="1"/>
</dbReference>
<gene>
    <name evidence="5" type="ORF">MIND_00138600</name>
</gene>
<dbReference type="GO" id="GO:0006886">
    <property type="term" value="P:intracellular protein transport"/>
    <property type="evidence" value="ECO:0007669"/>
    <property type="project" value="InterPro"/>
</dbReference>
<dbReference type="PANTHER" id="PTHR12811:SF0">
    <property type="entry name" value="VACUOLAR PROTEIN SORTING-ASSOCIATED PROTEIN 16 HOMOLOG"/>
    <property type="match status" value="1"/>
</dbReference>
<proteinExistence type="inferred from homology"/>
<organism evidence="5 6">
    <name type="scientific">Mycena indigotica</name>
    <dbReference type="NCBI Taxonomy" id="2126181"/>
    <lineage>
        <taxon>Eukaryota</taxon>
        <taxon>Fungi</taxon>
        <taxon>Dikarya</taxon>
        <taxon>Basidiomycota</taxon>
        <taxon>Agaricomycotina</taxon>
        <taxon>Agaricomycetes</taxon>
        <taxon>Agaricomycetidae</taxon>
        <taxon>Agaricales</taxon>
        <taxon>Marasmiineae</taxon>
        <taxon>Mycenaceae</taxon>
        <taxon>Mycena</taxon>
    </lineage>
</organism>
<dbReference type="InterPro" id="IPR016534">
    <property type="entry name" value="VPS16"/>
</dbReference>
<accession>A0A8H6WFW9</accession>
<keyword evidence="2" id="KW-0653">Protein transport</keyword>
<dbReference type="InterPro" id="IPR006926">
    <property type="entry name" value="Vps16_N"/>
</dbReference>
<name>A0A8H6WFW9_9AGAR</name>
<dbReference type="PANTHER" id="PTHR12811">
    <property type="entry name" value="VACUOLAR PROTEIN SORTING VPS16"/>
    <property type="match status" value="1"/>
</dbReference>
<feature type="domain" description="Vps16 N-terminal" evidence="4">
    <location>
        <begin position="62"/>
        <end position="431"/>
    </location>
</feature>
<dbReference type="GO" id="GO:0042144">
    <property type="term" value="P:vacuole fusion, non-autophagic"/>
    <property type="evidence" value="ECO:0007669"/>
    <property type="project" value="TreeGrafter"/>
</dbReference>
<evidence type="ECO:0000256" key="2">
    <source>
        <dbReference type="PIRNR" id="PIRNR007949"/>
    </source>
</evidence>
<evidence type="ECO:0000313" key="5">
    <source>
        <dbReference type="EMBL" id="KAF7316202.1"/>
    </source>
</evidence>
<evidence type="ECO:0000259" key="3">
    <source>
        <dbReference type="Pfam" id="PF04840"/>
    </source>
</evidence>
<dbReference type="SUPFAM" id="SSF69322">
    <property type="entry name" value="Tricorn protease domain 2"/>
    <property type="match status" value="1"/>
</dbReference>
<dbReference type="OrthoDB" id="1792at2759"/>
<dbReference type="InterPro" id="IPR006925">
    <property type="entry name" value="Vps16_C"/>
</dbReference>
<evidence type="ECO:0000313" key="6">
    <source>
        <dbReference type="Proteomes" id="UP000636479"/>
    </source>
</evidence>
<comment type="function">
    <text evidence="2">Essential for vacuolar protein sorting. Required for vacuole biogenesis, stability and to maintain vacuole morphology.</text>
</comment>
<dbReference type="EMBL" id="JACAZF010000001">
    <property type="protein sequence ID" value="KAF7316202.1"/>
    <property type="molecule type" value="Genomic_DNA"/>
</dbReference>
<dbReference type="GO" id="GO:0030897">
    <property type="term" value="C:HOPS complex"/>
    <property type="evidence" value="ECO:0007669"/>
    <property type="project" value="TreeGrafter"/>
</dbReference>
<protein>
    <recommendedName>
        <fullName evidence="2">Probable vacuolar protein sorting-associated protein 16 homolog</fullName>
    </recommendedName>
</protein>
<dbReference type="Proteomes" id="UP000636479">
    <property type="component" value="Unassembled WGS sequence"/>
</dbReference>
<dbReference type="Pfam" id="PF04841">
    <property type="entry name" value="Vps16_N"/>
    <property type="match status" value="1"/>
</dbReference>